<evidence type="ECO:0000313" key="2">
    <source>
        <dbReference type="Proteomes" id="UP001234297"/>
    </source>
</evidence>
<evidence type="ECO:0000313" key="1">
    <source>
        <dbReference type="EMBL" id="KAJ8620386.1"/>
    </source>
</evidence>
<proteinExistence type="predicted"/>
<protein>
    <submittedName>
        <fullName evidence="1">Uncharacterized protein</fullName>
    </submittedName>
</protein>
<dbReference type="Proteomes" id="UP001234297">
    <property type="component" value="Chromosome 9"/>
</dbReference>
<accession>A0ACC2KH29</accession>
<reference evidence="1 2" key="1">
    <citation type="journal article" date="2022" name="Hortic Res">
        <title>A haplotype resolved chromosomal level avocado genome allows analysis of novel avocado genes.</title>
        <authorList>
            <person name="Nath O."/>
            <person name="Fletcher S.J."/>
            <person name="Hayward A."/>
            <person name="Shaw L.M."/>
            <person name="Masouleh A.K."/>
            <person name="Furtado A."/>
            <person name="Henry R.J."/>
            <person name="Mitter N."/>
        </authorList>
    </citation>
    <scope>NUCLEOTIDE SEQUENCE [LARGE SCALE GENOMIC DNA]</scope>
    <source>
        <strain evidence="2">cv. Hass</strain>
    </source>
</reference>
<organism evidence="1 2">
    <name type="scientific">Persea americana</name>
    <name type="common">Avocado</name>
    <dbReference type="NCBI Taxonomy" id="3435"/>
    <lineage>
        <taxon>Eukaryota</taxon>
        <taxon>Viridiplantae</taxon>
        <taxon>Streptophyta</taxon>
        <taxon>Embryophyta</taxon>
        <taxon>Tracheophyta</taxon>
        <taxon>Spermatophyta</taxon>
        <taxon>Magnoliopsida</taxon>
        <taxon>Magnoliidae</taxon>
        <taxon>Laurales</taxon>
        <taxon>Lauraceae</taxon>
        <taxon>Persea</taxon>
    </lineage>
</organism>
<name>A0ACC2KH29_PERAE</name>
<keyword evidence="2" id="KW-1185">Reference proteome</keyword>
<gene>
    <name evidence="1" type="ORF">MRB53_028915</name>
</gene>
<comment type="caution">
    <text evidence="1">The sequence shown here is derived from an EMBL/GenBank/DDBJ whole genome shotgun (WGS) entry which is preliminary data.</text>
</comment>
<sequence length="270" mass="29612">MNNDCYRISLSPKHSAFHENAIPDFQLTLETFSREKIRSRFGGATKNSLTRPDWIRENPSFALRFLGAGGHVSRAGILQSSAVGVMQGSSSISVAASDLPFGHSRSFEKDKEMVGRGSSALQTLAIIYLVEIVEWRRRLPEPTTRRCGSSKGRRPKPTSRSSPSRSTKAPAKAALSSLLAALPRPTSRSSPSRSTKAPTKVALSSLLATATLHLLRQFHRRRSLSISSSEPASASRSGNRQDLLLICCLGCDRNRDVPHLCFEDLDIRRA</sequence>
<dbReference type="EMBL" id="CM056817">
    <property type="protein sequence ID" value="KAJ8620386.1"/>
    <property type="molecule type" value="Genomic_DNA"/>
</dbReference>